<protein>
    <submittedName>
        <fullName evidence="3">Glycosyltransferase family 2 protein</fullName>
    </submittedName>
</protein>
<keyword evidence="4" id="KW-1185">Reference proteome</keyword>
<evidence type="ECO:0000313" key="4">
    <source>
        <dbReference type="Proteomes" id="UP000367750"/>
    </source>
</evidence>
<feature type="domain" description="Glycosyltransferase 2-like" evidence="2">
    <location>
        <begin position="20"/>
        <end position="127"/>
    </location>
</feature>
<dbReference type="Gene3D" id="3.90.550.10">
    <property type="entry name" value="Spore Coat Polysaccharide Biosynthesis Protein SpsA, Chain A"/>
    <property type="match status" value="1"/>
</dbReference>
<accession>A0A5J5G092</accession>
<proteinExistence type="inferred from homology"/>
<dbReference type="EMBL" id="VYKK01000022">
    <property type="protein sequence ID" value="KAA8999763.1"/>
    <property type="molecule type" value="Genomic_DNA"/>
</dbReference>
<comment type="similarity">
    <text evidence="1">Belongs to the glycosyltransferase 2 family.</text>
</comment>
<sequence>MINEGFMMIMKERRDRMKLSIIIPAYNVEAYIPRTLESLAAQTVPDFETIVVNDGSTDGTEETVRRFAATGRLNRIRIVSQANGGVSAARNRGLQEASGDYVLFLDGDDYTAPDLVESIFGSLESEPEPDLLFWKWKLVSEEGKVLKDLYGPAPGLPAAMTSAEVLRGVLVEQRLELWTASVAYRRELLTAQGIRYTEGCVNGEDQEFTYKALARGRTAAFIDRYLSFYLERNTSISGVYNVKKFGFADAFARAAAFMQERPELKEASEALLLRHMLDNYFYNLKTCLRSGGKVSIRRLLQDIDRAYPGLNGRMKERMQHWRRENRGIKPDIHSFLIAPELLQMLLAWQLAGIRFRSAVSARFPAVSRLRGKETAAGS</sequence>
<reference evidence="3 4" key="1">
    <citation type="submission" date="2019-09" db="EMBL/GenBank/DDBJ databases">
        <title>Bacillus ochoae sp. nov., Paenibacillus whitsoniae sp. nov., Paenibacillus spiritus sp. nov. Isolated from the Mars Exploration Rover during spacecraft assembly.</title>
        <authorList>
            <person name="Seuylemezian A."/>
            <person name="Vaishampayan P."/>
        </authorList>
    </citation>
    <scope>NUCLEOTIDE SEQUENCE [LARGE SCALE GENOMIC DNA]</scope>
    <source>
        <strain evidence="3 4">MER_111</strain>
    </source>
</reference>
<dbReference type="SUPFAM" id="SSF53448">
    <property type="entry name" value="Nucleotide-diphospho-sugar transferases"/>
    <property type="match status" value="1"/>
</dbReference>
<gene>
    <name evidence="3" type="ORF">F4V43_15680</name>
</gene>
<dbReference type="InterPro" id="IPR001173">
    <property type="entry name" value="Glyco_trans_2-like"/>
</dbReference>
<dbReference type="GO" id="GO:0016740">
    <property type="term" value="F:transferase activity"/>
    <property type="evidence" value="ECO:0007669"/>
    <property type="project" value="UniProtKB-KW"/>
</dbReference>
<evidence type="ECO:0000259" key="2">
    <source>
        <dbReference type="Pfam" id="PF00535"/>
    </source>
</evidence>
<dbReference type="AlphaFoldDB" id="A0A5J5G092"/>
<evidence type="ECO:0000313" key="3">
    <source>
        <dbReference type="EMBL" id="KAA8999763.1"/>
    </source>
</evidence>
<dbReference type="Proteomes" id="UP000367750">
    <property type="component" value="Unassembled WGS sequence"/>
</dbReference>
<organism evidence="3 4">
    <name type="scientific">Paenibacillus spiritus</name>
    <dbReference type="NCBI Taxonomy" id="2496557"/>
    <lineage>
        <taxon>Bacteria</taxon>
        <taxon>Bacillati</taxon>
        <taxon>Bacillota</taxon>
        <taxon>Bacilli</taxon>
        <taxon>Bacillales</taxon>
        <taxon>Paenibacillaceae</taxon>
        <taxon>Paenibacillus</taxon>
    </lineage>
</organism>
<dbReference type="PANTHER" id="PTHR22916">
    <property type="entry name" value="GLYCOSYLTRANSFERASE"/>
    <property type="match status" value="1"/>
</dbReference>
<dbReference type="InterPro" id="IPR029044">
    <property type="entry name" value="Nucleotide-diphossugar_trans"/>
</dbReference>
<evidence type="ECO:0000256" key="1">
    <source>
        <dbReference type="ARBA" id="ARBA00006739"/>
    </source>
</evidence>
<comment type="caution">
    <text evidence="3">The sequence shown here is derived from an EMBL/GenBank/DDBJ whole genome shotgun (WGS) entry which is preliminary data.</text>
</comment>
<dbReference type="OrthoDB" id="396512at2"/>
<keyword evidence="3" id="KW-0808">Transferase</keyword>
<dbReference type="CDD" id="cd00761">
    <property type="entry name" value="Glyco_tranf_GTA_type"/>
    <property type="match status" value="1"/>
</dbReference>
<dbReference type="Pfam" id="PF00535">
    <property type="entry name" value="Glycos_transf_2"/>
    <property type="match status" value="1"/>
</dbReference>
<name>A0A5J5G092_9BACL</name>